<evidence type="ECO:0000313" key="3">
    <source>
        <dbReference type="Proteomes" id="UP000177078"/>
    </source>
</evidence>
<dbReference type="InterPro" id="IPR004860">
    <property type="entry name" value="LAGLIDADG_dom"/>
</dbReference>
<proteinExistence type="predicted"/>
<gene>
    <name evidence="2" type="ORF">A3F15_02265</name>
</gene>
<evidence type="ECO:0000259" key="1">
    <source>
        <dbReference type="Pfam" id="PF00961"/>
    </source>
</evidence>
<dbReference type="Gene3D" id="3.10.28.10">
    <property type="entry name" value="Homing endonucleases"/>
    <property type="match status" value="1"/>
</dbReference>
<evidence type="ECO:0000313" key="2">
    <source>
        <dbReference type="EMBL" id="OHA70699.1"/>
    </source>
</evidence>
<organism evidence="2 3">
    <name type="scientific">Candidatus Wildermuthbacteria bacterium RIFCSPHIGHO2_12_FULL_40_12</name>
    <dbReference type="NCBI Taxonomy" id="1802457"/>
    <lineage>
        <taxon>Bacteria</taxon>
        <taxon>Candidatus Wildermuthiibacteriota</taxon>
    </lineage>
</organism>
<name>A0A1G2RE88_9BACT</name>
<dbReference type="PANTHER" id="PTHR36181:SF2">
    <property type="entry name" value="INTRON-ENCODED ENDONUCLEASE AI3-RELATED"/>
    <property type="match status" value="1"/>
</dbReference>
<dbReference type="InterPro" id="IPR051289">
    <property type="entry name" value="LAGLIDADG_Endonuclease"/>
</dbReference>
<dbReference type="EMBL" id="MHUC01000022">
    <property type="protein sequence ID" value="OHA70699.1"/>
    <property type="molecule type" value="Genomic_DNA"/>
</dbReference>
<dbReference type="Proteomes" id="UP000177078">
    <property type="component" value="Unassembled WGS sequence"/>
</dbReference>
<dbReference type="PANTHER" id="PTHR36181">
    <property type="entry name" value="INTRON-ENCODED ENDONUCLEASE AI3-RELATED"/>
    <property type="match status" value="1"/>
</dbReference>
<dbReference type="STRING" id="1802457.A3F15_02265"/>
<sequence>MDKTQSQTISGDYIAGFVDGEGCFDLQFRRDVRRERKNKPVYYGWKCQFVIVTRKDDEDLLKKIQANLGCGAIYLARGDQVRYSVQDIDNLHNITVPFFRRNSLHGKKKQDFELWAEAIEIIYRNKGKFMRKWVKSDFTRIINIHESMQKFKAKRPQGLKWISIARSITETIK</sequence>
<accession>A0A1G2RE88</accession>
<dbReference type="AlphaFoldDB" id="A0A1G2RE88"/>
<dbReference type="SUPFAM" id="SSF55608">
    <property type="entry name" value="Homing endonucleases"/>
    <property type="match status" value="1"/>
</dbReference>
<dbReference type="Pfam" id="PF00961">
    <property type="entry name" value="LAGLIDADG_1"/>
    <property type="match status" value="1"/>
</dbReference>
<dbReference type="GO" id="GO:0004519">
    <property type="term" value="F:endonuclease activity"/>
    <property type="evidence" value="ECO:0007669"/>
    <property type="project" value="InterPro"/>
</dbReference>
<comment type="caution">
    <text evidence="2">The sequence shown here is derived from an EMBL/GenBank/DDBJ whole genome shotgun (WGS) entry which is preliminary data.</text>
</comment>
<reference evidence="2 3" key="1">
    <citation type="journal article" date="2016" name="Nat. Commun.">
        <title>Thousands of microbial genomes shed light on interconnected biogeochemical processes in an aquifer system.</title>
        <authorList>
            <person name="Anantharaman K."/>
            <person name="Brown C.T."/>
            <person name="Hug L.A."/>
            <person name="Sharon I."/>
            <person name="Castelle C.J."/>
            <person name="Probst A.J."/>
            <person name="Thomas B.C."/>
            <person name="Singh A."/>
            <person name="Wilkins M.J."/>
            <person name="Karaoz U."/>
            <person name="Brodie E.L."/>
            <person name="Williams K.H."/>
            <person name="Hubbard S.S."/>
            <person name="Banfield J.F."/>
        </authorList>
    </citation>
    <scope>NUCLEOTIDE SEQUENCE [LARGE SCALE GENOMIC DNA]</scope>
</reference>
<dbReference type="InterPro" id="IPR027434">
    <property type="entry name" value="Homing_endonucl"/>
</dbReference>
<protein>
    <recommendedName>
        <fullName evidence="1">Homing endonuclease LAGLIDADG domain-containing protein</fullName>
    </recommendedName>
</protein>
<feature type="domain" description="Homing endonuclease LAGLIDADG" evidence="1">
    <location>
        <begin position="14"/>
        <end position="118"/>
    </location>
</feature>